<organism evidence="2">
    <name type="scientific">uncultured Caudovirales phage</name>
    <dbReference type="NCBI Taxonomy" id="2100421"/>
    <lineage>
        <taxon>Viruses</taxon>
        <taxon>Duplodnaviria</taxon>
        <taxon>Heunggongvirae</taxon>
        <taxon>Uroviricota</taxon>
        <taxon>Caudoviricetes</taxon>
        <taxon>Peduoviridae</taxon>
        <taxon>Maltschvirus</taxon>
        <taxon>Maltschvirus maltsch</taxon>
    </lineage>
</organism>
<dbReference type="EMBL" id="LR796194">
    <property type="protein sequence ID" value="CAB4126193.1"/>
    <property type="molecule type" value="Genomic_DNA"/>
</dbReference>
<dbReference type="EMBL" id="LR798204">
    <property type="protein sequence ID" value="CAB5171036.1"/>
    <property type="molecule type" value="Genomic_DNA"/>
</dbReference>
<keyword evidence="1" id="KW-0472">Membrane</keyword>
<name>A0A6J5KZ48_9CAUD</name>
<gene>
    <name evidence="3" type="ORF">UFOVP153_55</name>
    <name evidence="2" type="ORF">UFOVP69_3</name>
</gene>
<evidence type="ECO:0000313" key="2">
    <source>
        <dbReference type="EMBL" id="CAB4126193.1"/>
    </source>
</evidence>
<sequence>MATVNENVQYTLTLKDFLTGNLHNADTAAKGLETTMGGLKGLLSTLGIGFAVFKGAEFIKDSVESFHHLEQATAQVRAGLASTKGAAGLTFQDVEASAKSLSSALPYSRAQLMEMQSILLTFPSVTKSSFTPASEIIADMSTRLGQDLKSSAIQVGKALQDPIKGVTALRRVGVNFNEQQTQMIKNMVLSGHAAQAQAAIMKELRTEFEGSAKAAAEADPLFAFNKAMGKFKMSVGEAATEVIVALKPALAAIGNGFISAGSKIKTFVEFLKEHSIIVKAALVGLAAYVVALKAYSIGVGIAHAATVLMTASTWSLNAAFAANPVGVVVVSIAALVALMYTLYEKVEKVRAAFYGLKTLFTEGDFSKGWEQGMKAFKSDEFEESIDKKIEYLRNLKNEGKITETALNAGINRIGEELNKAGGEHGTGLIGKEAFRSHWQELNALRAKGIKGEIADNTTTNISTKGATGQKSVTINVSIGKLIEQFKVSTVTMKEGANQVEEMVANALLRAINEFQVHTSV</sequence>
<proteinExistence type="predicted"/>
<accession>A0A6J5KZ48</accession>
<keyword evidence="1" id="KW-0812">Transmembrane</keyword>
<evidence type="ECO:0000313" key="3">
    <source>
        <dbReference type="EMBL" id="CAB5171036.1"/>
    </source>
</evidence>
<feature type="transmembrane region" description="Helical" evidence="1">
    <location>
        <begin position="325"/>
        <end position="343"/>
    </location>
</feature>
<reference evidence="2" key="1">
    <citation type="submission" date="2020-04" db="EMBL/GenBank/DDBJ databases">
        <authorList>
            <person name="Chiriac C."/>
            <person name="Salcher M."/>
            <person name="Ghai R."/>
            <person name="Kavagutti S V."/>
        </authorList>
    </citation>
    <scope>NUCLEOTIDE SEQUENCE</scope>
</reference>
<keyword evidence="1" id="KW-1133">Transmembrane helix</keyword>
<feature type="transmembrane region" description="Helical" evidence="1">
    <location>
        <begin position="280"/>
        <end position="305"/>
    </location>
</feature>
<evidence type="ECO:0000256" key="1">
    <source>
        <dbReference type="SAM" id="Phobius"/>
    </source>
</evidence>
<protein>
    <submittedName>
        <fullName evidence="2">Bacteriophage lambda, GpH, tail tape measure, N-terminal</fullName>
    </submittedName>
</protein>